<evidence type="ECO:0000313" key="6">
    <source>
        <dbReference type="Proteomes" id="UP001595955"/>
    </source>
</evidence>
<feature type="domain" description="Carbohydrate kinase PfkB" evidence="4">
    <location>
        <begin position="86"/>
        <end position="334"/>
    </location>
</feature>
<dbReference type="Pfam" id="PF00294">
    <property type="entry name" value="PfkB"/>
    <property type="match status" value="1"/>
</dbReference>
<dbReference type="EC" id="2.7.1.-" evidence="5"/>
<dbReference type="InterPro" id="IPR011611">
    <property type="entry name" value="PfkB_dom"/>
</dbReference>
<sequence length="395" mass="41273">MSTRGENDWPLPAMDTAARPDTGPAPGSPAEGHADASAAASADGTAAAPQLDVFLSGPLFLDIIFSGLPSDPRPGTEVWAAGMGSLPGGIANLAVATSRLGLTTGLAAGFGGDVYGQWCWQLLAEEGIDLRWSTRLRGQHTSVTASFAYGDDRSMVTHGHDLPMTVDELIGDPPATRAVITDLGGHRAEEQWWRRAAERGALVFADVGWDPTGVWDRAALEPLRQCHAFLPNEVEAMAYTRTDDPRAALSVLAELAPVVVVTRGPRGAIAVDSLTGEEAEVPSLAVDAIDPTGAGDVFAASFASGTLWGWPLAERMAFAALCSSLAVQQFGGSLAAPGMGDIHDWWARVAAAADGGDPRAAELRARYRFLDEALPARPAGAARRAEATFALDADL</sequence>
<dbReference type="Proteomes" id="UP001595955">
    <property type="component" value="Unassembled WGS sequence"/>
</dbReference>
<keyword evidence="1 5" id="KW-0808">Transferase</keyword>
<reference evidence="6" key="1">
    <citation type="journal article" date="2019" name="Int. J. Syst. Evol. Microbiol.">
        <title>The Global Catalogue of Microorganisms (GCM) 10K type strain sequencing project: providing services to taxonomists for standard genome sequencing and annotation.</title>
        <authorList>
            <consortium name="The Broad Institute Genomics Platform"/>
            <consortium name="The Broad Institute Genome Sequencing Center for Infectious Disease"/>
            <person name="Wu L."/>
            <person name="Ma J."/>
        </authorList>
    </citation>
    <scope>NUCLEOTIDE SEQUENCE [LARGE SCALE GENOMIC DNA]</scope>
    <source>
        <strain evidence="6">JCM 3369</strain>
    </source>
</reference>
<accession>A0ABV9D9F0</accession>
<evidence type="ECO:0000256" key="3">
    <source>
        <dbReference type="SAM" id="MobiDB-lite"/>
    </source>
</evidence>
<feature type="region of interest" description="Disordered" evidence="3">
    <location>
        <begin position="1"/>
        <end position="41"/>
    </location>
</feature>
<dbReference type="PANTHER" id="PTHR10584:SF166">
    <property type="entry name" value="RIBOKINASE"/>
    <property type="match status" value="1"/>
</dbReference>
<dbReference type="PANTHER" id="PTHR10584">
    <property type="entry name" value="SUGAR KINASE"/>
    <property type="match status" value="1"/>
</dbReference>
<evidence type="ECO:0000256" key="2">
    <source>
        <dbReference type="ARBA" id="ARBA00022777"/>
    </source>
</evidence>
<keyword evidence="2 5" id="KW-0418">Kinase</keyword>
<dbReference type="InterPro" id="IPR029056">
    <property type="entry name" value="Ribokinase-like"/>
</dbReference>
<keyword evidence="6" id="KW-1185">Reference proteome</keyword>
<protein>
    <submittedName>
        <fullName evidence="5">Carbohydrate kinase family protein</fullName>
        <ecNumber evidence="5">2.7.1.-</ecNumber>
    </submittedName>
</protein>
<comment type="caution">
    <text evidence="5">The sequence shown here is derived from an EMBL/GenBank/DDBJ whole genome shotgun (WGS) entry which is preliminary data.</text>
</comment>
<dbReference type="Gene3D" id="3.40.1190.20">
    <property type="match status" value="1"/>
</dbReference>
<dbReference type="SUPFAM" id="SSF53613">
    <property type="entry name" value="Ribokinase-like"/>
    <property type="match status" value="1"/>
</dbReference>
<dbReference type="RefSeq" id="WP_244925321.1">
    <property type="nucleotide sequence ID" value="NZ_CP033325.1"/>
</dbReference>
<proteinExistence type="predicted"/>
<organism evidence="5 6">
    <name type="scientific">Georgenia faecalis</name>
    <dbReference type="NCBI Taxonomy" id="2483799"/>
    <lineage>
        <taxon>Bacteria</taxon>
        <taxon>Bacillati</taxon>
        <taxon>Actinomycetota</taxon>
        <taxon>Actinomycetes</taxon>
        <taxon>Micrococcales</taxon>
        <taxon>Bogoriellaceae</taxon>
        <taxon>Georgenia</taxon>
    </lineage>
</organism>
<dbReference type="EMBL" id="JBHSGF010000003">
    <property type="protein sequence ID" value="MFC4554859.1"/>
    <property type="molecule type" value="Genomic_DNA"/>
</dbReference>
<dbReference type="GO" id="GO:0016301">
    <property type="term" value="F:kinase activity"/>
    <property type="evidence" value="ECO:0007669"/>
    <property type="project" value="UniProtKB-KW"/>
</dbReference>
<gene>
    <name evidence="5" type="ORF">ACFO3F_06330</name>
</gene>
<evidence type="ECO:0000259" key="4">
    <source>
        <dbReference type="Pfam" id="PF00294"/>
    </source>
</evidence>
<evidence type="ECO:0000313" key="5">
    <source>
        <dbReference type="EMBL" id="MFC4554859.1"/>
    </source>
</evidence>
<name>A0ABV9D9F0_9MICO</name>
<evidence type="ECO:0000256" key="1">
    <source>
        <dbReference type="ARBA" id="ARBA00022679"/>
    </source>
</evidence>